<keyword evidence="8" id="KW-1185">Reference proteome</keyword>
<evidence type="ECO:0000256" key="1">
    <source>
        <dbReference type="ARBA" id="ARBA00004141"/>
    </source>
</evidence>
<evidence type="ECO:0000256" key="3">
    <source>
        <dbReference type="ARBA" id="ARBA00022692"/>
    </source>
</evidence>
<feature type="transmembrane region" description="Helical" evidence="6">
    <location>
        <begin position="185"/>
        <end position="206"/>
    </location>
</feature>
<feature type="transmembrane region" description="Helical" evidence="6">
    <location>
        <begin position="476"/>
        <end position="499"/>
    </location>
</feature>
<sequence>MPPSSHTAAVDDSNGSDMSNCIIEGAKACTEKPTCIVEISSRKSSDQLSKHEECDGLEANAINTEPLPPRRADRLTIPILLVLAVGGLERAAFYAISTPWQNYLQNPASNRSPPGALGLGQSRATAINNAYLVFSSLTPLPLAVVADLRFGRFKTLLASLGLIALGCVIQLITSIPHLLRLNAGSAGLAVSMILIAIGTGGIRAVFPPFLGDQYQQRPSPSGDEEDTSSKHEVIDYRLTLQYIYNVYYAVINFACLSTIPSTFLEKSCGFWAAFTFATACICISLVLLTSTSAQLEKVVPGDNILVPAAKVLACAMRNGFDLQRAKSSYQMSTYGKTPTYTDSFVEEVQMTMHTCRILLSFAVFYLCANQMSNNLVSQAGQMQLSGVPNDMVPTFASVACVLLAPALQALWNFLARRNITFRAVTLIETAFVLCAAAIGFAALTQHLIYQSPPCFDRPKTCLPTGPPNNISVWVQLPSYIIAALAETIGFVTASEYAYSHSPKEAKSMIQAFSQLAAALGSVLGLAVSPAARDPWLVVFYGALAGGMIVAAAIFWLLFRKAEEEPIAGPNSSA</sequence>
<dbReference type="Pfam" id="PF00854">
    <property type="entry name" value="PTR2"/>
    <property type="match status" value="1"/>
</dbReference>
<evidence type="ECO:0000256" key="2">
    <source>
        <dbReference type="ARBA" id="ARBA00005982"/>
    </source>
</evidence>
<feature type="transmembrane region" description="Helical" evidence="6">
    <location>
        <begin position="391"/>
        <end position="411"/>
    </location>
</feature>
<gene>
    <name evidence="7" type="ORF">SEPMUDRAFT_150481</name>
</gene>
<dbReference type="Gene3D" id="1.20.1250.20">
    <property type="entry name" value="MFS general substrate transporter like domains"/>
    <property type="match status" value="1"/>
</dbReference>
<dbReference type="GO" id="GO:0016020">
    <property type="term" value="C:membrane"/>
    <property type="evidence" value="ECO:0007669"/>
    <property type="project" value="UniProtKB-SubCell"/>
</dbReference>
<evidence type="ECO:0000313" key="7">
    <source>
        <dbReference type="EMBL" id="EMF11592.1"/>
    </source>
</evidence>
<comment type="similarity">
    <text evidence="2">Belongs to the major facilitator superfamily. Proton-dependent oligopeptide transporter (POT/PTR) (TC 2.A.17) family.</text>
</comment>
<dbReference type="EMBL" id="KB456266">
    <property type="protein sequence ID" value="EMF11592.1"/>
    <property type="molecule type" value="Genomic_DNA"/>
</dbReference>
<proteinExistence type="inferred from homology"/>
<dbReference type="HOGENOM" id="CLU_004790_4_2_1"/>
<keyword evidence="3 6" id="KW-0812">Transmembrane</keyword>
<feature type="transmembrane region" description="Helical" evidence="6">
    <location>
        <begin position="423"/>
        <end position="443"/>
    </location>
</feature>
<dbReference type="GO" id="GO:0022857">
    <property type="term" value="F:transmembrane transporter activity"/>
    <property type="evidence" value="ECO:0007669"/>
    <property type="project" value="InterPro"/>
</dbReference>
<feature type="transmembrane region" description="Helical" evidence="6">
    <location>
        <begin position="537"/>
        <end position="558"/>
    </location>
</feature>
<dbReference type="AlphaFoldDB" id="M3D371"/>
<evidence type="ECO:0008006" key="9">
    <source>
        <dbReference type="Google" id="ProtNLM"/>
    </source>
</evidence>
<feature type="transmembrane region" description="Helical" evidence="6">
    <location>
        <begin position="511"/>
        <end position="531"/>
    </location>
</feature>
<dbReference type="OMA" id="IFNAFYL"/>
<accession>M3D371</accession>
<evidence type="ECO:0000313" key="8">
    <source>
        <dbReference type="Proteomes" id="UP000016931"/>
    </source>
</evidence>
<dbReference type="InterPro" id="IPR036259">
    <property type="entry name" value="MFS_trans_sf"/>
</dbReference>
<evidence type="ECO:0000256" key="4">
    <source>
        <dbReference type="ARBA" id="ARBA00022989"/>
    </source>
</evidence>
<protein>
    <recommendedName>
        <fullName evidence="9">PTR2-domain-containing protein</fullName>
    </recommendedName>
</protein>
<dbReference type="PANTHER" id="PTHR11654">
    <property type="entry name" value="OLIGOPEPTIDE TRANSPORTER-RELATED"/>
    <property type="match status" value="1"/>
</dbReference>
<dbReference type="Proteomes" id="UP000016931">
    <property type="component" value="Unassembled WGS sequence"/>
</dbReference>
<feature type="transmembrane region" description="Helical" evidence="6">
    <location>
        <begin position="246"/>
        <end position="264"/>
    </location>
</feature>
<keyword evidence="4 6" id="KW-1133">Transmembrane helix</keyword>
<reference evidence="7 8" key="1">
    <citation type="journal article" date="2012" name="PLoS Pathog.">
        <title>Diverse lifestyles and strategies of plant pathogenesis encoded in the genomes of eighteen Dothideomycetes fungi.</title>
        <authorList>
            <person name="Ohm R.A."/>
            <person name="Feau N."/>
            <person name="Henrissat B."/>
            <person name="Schoch C.L."/>
            <person name="Horwitz B.A."/>
            <person name="Barry K.W."/>
            <person name="Condon B.J."/>
            <person name="Copeland A.C."/>
            <person name="Dhillon B."/>
            <person name="Glaser F."/>
            <person name="Hesse C.N."/>
            <person name="Kosti I."/>
            <person name="LaButti K."/>
            <person name="Lindquist E.A."/>
            <person name="Lucas S."/>
            <person name="Salamov A.A."/>
            <person name="Bradshaw R.E."/>
            <person name="Ciuffetti L."/>
            <person name="Hamelin R.C."/>
            <person name="Kema G.H.J."/>
            <person name="Lawrence C."/>
            <person name="Scott J.A."/>
            <person name="Spatafora J.W."/>
            <person name="Turgeon B.G."/>
            <person name="de Wit P.J.G.M."/>
            <person name="Zhong S."/>
            <person name="Goodwin S.B."/>
            <person name="Grigoriev I.V."/>
        </authorList>
    </citation>
    <scope>NUCLEOTIDE SEQUENCE [LARGE SCALE GENOMIC DNA]</scope>
    <source>
        <strain evidence="7 8">SO2202</strain>
    </source>
</reference>
<dbReference type="OrthoDB" id="8904098at2759"/>
<feature type="transmembrane region" description="Helical" evidence="6">
    <location>
        <begin position="270"/>
        <end position="288"/>
    </location>
</feature>
<evidence type="ECO:0000256" key="6">
    <source>
        <dbReference type="SAM" id="Phobius"/>
    </source>
</evidence>
<dbReference type="RefSeq" id="XP_016759713.1">
    <property type="nucleotide sequence ID" value="XM_016906205.1"/>
</dbReference>
<dbReference type="InterPro" id="IPR000109">
    <property type="entry name" value="POT_fam"/>
</dbReference>
<evidence type="ECO:0000256" key="5">
    <source>
        <dbReference type="ARBA" id="ARBA00023136"/>
    </source>
</evidence>
<feature type="transmembrane region" description="Helical" evidence="6">
    <location>
        <begin position="130"/>
        <end position="148"/>
    </location>
</feature>
<name>M3D371_SPHMS</name>
<feature type="transmembrane region" description="Helical" evidence="6">
    <location>
        <begin position="155"/>
        <end position="179"/>
    </location>
</feature>
<keyword evidence="5 6" id="KW-0472">Membrane</keyword>
<dbReference type="eggNOG" id="KOG1237">
    <property type="taxonomic scope" value="Eukaryota"/>
</dbReference>
<feature type="transmembrane region" description="Helical" evidence="6">
    <location>
        <begin position="354"/>
        <end position="371"/>
    </location>
</feature>
<organism evidence="7 8">
    <name type="scientific">Sphaerulina musiva (strain SO2202)</name>
    <name type="common">Poplar stem canker fungus</name>
    <name type="synonym">Septoria musiva</name>
    <dbReference type="NCBI Taxonomy" id="692275"/>
    <lineage>
        <taxon>Eukaryota</taxon>
        <taxon>Fungi</taxon>
        <taxon>Dikarya</taxon>
        <taxon>Ascomycota</taxon>
        <taxon>Pezizomycotina</taxon>
        <taxon>Dothideomycetes</taxon>
        <taxon>Dothideomycetidae</taxon>
        <taxon>Mycosphaerellales</taxon>
        <taxon>Mycosphaerellaceae</taxon>
        <taxon>Sphaerulina</taxon>
    </lineage>
</organism>
<dbReference type="GeneID" id="27903342"/>
<dbReference type="SUPFAM" id="SSF103473">
    <property type="entry name" value="MFS general substrate transporter"/>
    <property type="match status" value="1"/>
</dbReference>
<comment type="subcellular location">
    <subcellularLocation>
        <location evidence="1">Membrane</location>
        <topology evidence="1">Multi-pass membrane protein</topology>
    </subcellularLocation>
</comment>